<dbReference type="EMBL" id="CAJVPY010049970">
    <property type="protein sequence ID" value="CAG8813326.1"/>
    <property type="molecule type" value="Genomic_DNA"/>
</dbReference>
<feature type="region of interest" description="Disordered" evidence="1">
    <location>
        <begin position="36"/>
        <end position="68"/>
    </location>
</feature>
<proteinExistence type="predicted"/>
<protein>
    <submittedName>
        <fullName evidence="2">1227_t:CDS:1</fullName>
    </submittedName>
</protein>
<dbReference type="Proteomes" id="UP000789405">
    <property type="component" value="Unassembled WGS sequence"/>
</dbReference>
<name>A0A9N9K740_9GLOM</name>
<evidence type="ECO:0000256" key="1">
    <source>
        <dbReference type="SAM" id="MobiDB-lite"/>
    </source>
</evidence>
<feature type="non-terminal residue" evidence="2">
    <location>
        <position position="68"/>
    </location>
</feature>
<reference evidence="2" key="1">
    <citation type="submission" date="2021-06" db="EMBL/GenBank/DDBJ databases">
        <authorList>
            <person name="Kallberg Y."/>
            <person name="Tangrot J."/>
            <person name="Rosling A."/>
        </authorList>
    </citation>
    <scope>NUCLEOTIDE SEQUENCE</scope>
    <source>
        <strain evidence="2">MA453B</strain>
    </source>
</reference>
<organism evidence="2 3">
    <name type="scientific">Dentiscutata erythropus</name>
    <dbReference type="NCBI Taxonomy" id="1348616"/>
    <lineage>
        <taxon>Eukaryota</taxon>
        <taxon>Fungi</taxon>
        <taxon>Fungi incertae sedis</taxon>
        <taxon>Mucoromycota</taxon>
        <taxon>Glomeromycotina</taxon>
        <taxon>Glomeromycetes</taxon>
        <taxon>Diversisporales</taxon>
        <taxon>Gigasporaceae</taxon>
        <taxon>Dentiscutata</taxon>
    </lineage>
</organism>
<feature type="non-terminal residue" evidence="2">
    <location>
        <position position="1"/>
    </location>
</feature>
<feature type="compositionally biased region" description="Polar residues" evidence="1">
    <location>
        <begin position="59"/>
        <end position="68"/>
    </location>
</feature>
<accession>A0A9N9K740</accession>
<evidence type="ECO:0000313" key="2">
    <source>
        <dbReference type="EMBL" id="CAG8813326.1"/>
    </source>
</evidence>
<sequence length="68" mass="7818">KPELTSVLKFATIRNSSSIMSFDDDTINAGDKEYLESKSSVKQEKKRTRKETKEVQAQAEDNNNLYNF</sequence>
<evidence type="ECO:0000313" key="3">
    <source>
        <dbReference type="Proteomes" id="UP000789405"/>
    </source>
</evidence>
<dbReference type="AlphaFoldDB" id="A0A9N9K740"/>
<keyword evidence="3" id="KW-1185">Reference proteome</keyword>
<gene>
    <name evidence="2" type="ORF">DERYTH_LOCUS25783</name>
</gene>
<comment type="caution">
    <text evidence="2">The sequence shown here is derived from an EMBL/GenBank/DDBJ whole genome shotgun (WGS) entry which is preliminary data.</text>
</comment>